<evidence type="ECO:0000256" key="7">
    <source>
        <dbReference type="RuleBase" id="RU003993"/>
    </source>
</evidence>
<name>A0A0G0UL43_9BACT</name>
<evidence type="ECO:0000313" key="10">
    <source>
        <dbReference type="EMBL" id="KKR88236.1"/>
    </source>
</evidence>
<keyword evidence="7" id="KW-0812">Transmembrane</keyword>
<dbReference type="PATRIC" id="fig|1619006.3.peg.715"/>
<dbReference type="PROSITE" id="PS00501">
    <property type="entry name" value="SPASE_I_1"/>
    <property type="match status" value="1"/>
</dbReference>
<feature type="transmembrane region" description="Helical" evidence="7">
    <location>
        <begin position="12"/>
        <end position="31"/>
    </location>
</feature>
<comment type="subcellular location">
    <subcellularLocation>
        <location evidence="8">Membrane</location>
        <topology evidence="8">Single-pass type II membrane protein</topology>
    </subcellularLocation>
</comment>
<dbReference type="PROSITE" id="PS00760">
    <property type="entry name" value="SPASE_I_2"/>
    <property type="match status" value="1"/>
</dbReference>
<dbReference type="EMBL" id="LCAK01000013">
    <property type="protein sequence ID" value="KKR88236.1"/>
    <property type="molecule type" value="Genomic_DNA"/>
</dbReference>
<dbReference type="SUPFAM" id="SSF51306">
    <property type="entry name" value="LexA/Signal peptidase"/>
    <property type="match status" value="1"/>
</dbReference>
<dbReference type="InterPro" id="IPR019758">
    <property type="entry name" value="Pept_S26A_signal_pept_1_CS"/>
</dbReference>
<reference evidence="10 11" key="1">
    <citation type="journal article" date="2015" name="Nature">
        <title>rRNA introns, odd ribosomes, and small enigmatic genomes across a large radiation of phyla.</title>
        <authorList>
            <person name="Brown C.T."/>
            <person name="Hug L.A."/>
            <person name="Thomas B.C."/>
            <person name="Sharon I."/>
            <person name="Castelle C.J."/>
            <person name="Singh A."/>
            <person name="Wilkins M.J."/>
            <person name="Williams K.H."/>
            <person name="Banfield J.F."/>
        </authorList>
    </citation>
    <scope>NUCLEOTIDE SEQUENCE [LARGE SCALE GENOMIC DNA]</scope>
</reference>
<comment type="similarity">
    <text evidence="2 8">Belongs to the peptidase S26 family.</text>
</comment>
<evidence type="ECO:0000313" key="11">
    <source>
        <dbReference type="Proteomes" id="UP000033918"/>
    </source>
</evidence>
<dbReference type="PROSITE" id="PS00761">
    <property type="entry name" value="SPASE_I_3"/>
    <property type="match status" value="1"/>
</dbReference>
<dbReference type="InterPro" id="IPR019533">
    <property type="entry name" value="Peptidase_S26"/>
</dbReference>
<dbReference type="AlphaFoldDB" id="A0A0G0UL43"/>
<gene>
    <name evidence="10" type="ORF">UU38_C0013G0003</name>
</gene>
<keyword evidence="4 7" id="KW-0645">Protease</keyword>
<comment type="catalytic activity">
    <reaction evidence="1 7">
        <text>Cleavage of hydrophobic, N-terminal signal or leader sequences from secreted and periplasmic proteins.</text>
        <dbReference type="EC" id="3.4.21.89"/>
    </reaction>
</comment>
<dbReference type="PANTHER" id="PTHR43390:SF1">
    <property type="entry name" value="CHLOROPLAST PROCESSING PEPTIDASE"/>
    <property type="match status" value="1"/>
</dbReference>
<dbReference type="PRINTS" id="PR00727">
    <property type="entry name" value="LEADERPTASE"/>
</dbReference>
<evidence type="ECO:0000256" key="4">
    <source>
        <dbReference type="ARBA" id="ARBA00022670"/>
    </source>
</evidence>
<dbReference type="GO" id="GO:0006465">
    <property type="term" value="P:signal peptide processing"/>
    <property type="evidence" value="ECO:0007669"/>
    <property type="project" value="InterPro"/>
</dbReference>
<evidence type="ECO:0000256" key="5">
    <source>
        <dbReference type="ARBA" id="ARBA00022801"/>
    </source>
</evidence>
<dbReference type="EC" id="3.4.21.89" evidence="3 7"/>
<evidence type="ECO:0000256" key="6">
    <source>
        <dbReference type="PIRSR" id="PIRSR600223-1"/>
    </source>
</evidence>
<dbReference type="NCBIfam" id="TIGR02227">
    <property type="entry name" value="sigpep_I_bact"/>
    <property type="match status" value="1"/>
</dbReference>
<feature type="active site" evidence="6">
    <location>
        <position position="83"/>
    </location>
</feature>
<dbReference type="Proteomes" id="UP000033918">
    <property type="component" value="Unassembled WGS sequence"/>
</dbReference>
<evidence type="ECO:0000256" key="2">
    <source>
        <dbReference type="ARBA" id="ARBA00009370"/>
    </source>
</evidence>
<organism evidence="10 11">
    <name type="scientific">Candidatus Wolfebacteria bacterium GW2011_GWB1_41_12</name>
    <dbReference type="NCBI Taxonomy" id="1619006"/>
    <lineage>
        <taxon>Bacteria</taxon>
        <taxon>Candidatus Wolfeibacteriota</taxon>
    </lineage>
</organism>
<dbReference type="InterPro" id="IPR036286">
    <property type="entry name" value="LexA/Signal_pep-like_sf"/>
</dbReference>
<keyword evidence="7" id="KW-1133">Transmembrane helix</keyword>
<keyword evidence="5 7" id="KW-0378">Hydrolase</keyword>
<keyword evidence="7" id="KW-0472">Membrane</keyword>
<evidence type="ECO:0000256" key="1">
    <source>
        <dbReference type="ARBA" id="ARBA00000677"/>
    </source>
</evidence>
<dbReference type="InterPro" id="IPR019756">
    <property type="entry name" value="Pept_S26A_signal_pept_1_Ser-AS"/>
</dbReference>
<evidence type="ECO:0000256" key="8">
    <source>
        <dbReference type="RuleBase" id="RU362042"/>
    </source>
</evidence>
<proteinExistence type="inferred from homology"/>
<comment type="caution">
    <text evidence="10">The sequence shown here is derived from an EMBL/GenBank/DDBJ whole genome shotgun (WGS) entry which is preliminary data.</text>
</comment>
<dbReference type="GO" id="GO:0004252">
    <property type="term" value="F:serine-type endopeptidase activity"/>
    <property type="evidence" value="ECO:0007669"/>
    <property type="project" value="InterPro"/>
</dbReference>
<dbReference type="CDD" id="cd06530">
    <property type="entry name" value="S26_SPase_I"/>
    <property type="match status" value="1"/>
</dbReference>
<dbReference type="Pfam" id="PF10502">
    <property type="entry name" value="Peptidase_S26"/>
    <property type="match status" value="1"/>
</dbReference>
<protein>
    <recommendedName>
        <fullName evidence="3 7">Signal peptidase I</fullName>
        <ecNumber evidence="3 7">3.4.21.89</ecNumber>
    </recommendedName>
</protein>
<evidence type="ECO:0000259" key="9">
    <source>
        <dbReference type="Pfam" id="PF10502"/>
    </source>
</evidence>
<feature type="domain" description="Peptidase S26" evidence="9">
    <location>
        <begin position="12"/>
        <end position="170"/>
    </location>
</feature>
<evidence type="ECO:0000256" key="3">
    <source>
        <dbReference type="ARBA" id="ARBA00013208"/>
    </source>
</evidence>
<feature type="active site" evidence="6">
    <location>
        <position position="40"/>
    </location>
</feature>
<dbReference type="InterPro" id="IPR019757">
    <property type="entry name" value="Pept_S26A_signal_pept_1_Lys-AS"/>
</dbReference>
<dbReference type="GO" id="GO:0009003">
    <property type="term" value="F:signal peptidase activity"/>
    <property type="evidence" value="ECO:0007669"/>
    <property type="project" value="UniProtKB-EC"/>
</dbReference>
<accession>A0A0G0UL43</accession>
<sequence>MALRKGNVVLDAIQPVVLAFAVFMMIYLFLFQPHKVDGNSMYPTFHNMEYILTDKFSYRNHDPARGDVVVFHAPPPANSDYIKRVIGMPGETIMIRDGYVYVNNLQLPELYLPNTYTTQEKSFLRNGVPYQIPTEYYMVFGDNRGYSSDSREFGPISKKAIVGKAWFRYWPVGQMGLVPHERYSGF</sequence>
<dbReference type="GO" id="GO:0016020">
    <property type="term" value="C:membrane"/>
    <property type="evidence" value="ECO:0007669"/>
    <property type="project" value="UniProtKB-SubCell"/>
</dbReference>
<dbReference type="Gene3D" id="2.10.109.10">
    <property type="entry name" value="Umud Fragment, subunit A"/>
    <property type="match status" value="1"/>
</dbReference>
<dbReference type="PANTHER" id="PTHR43390">
    <property type="entry name" value="SIGNAL PEPTIDASE I"/>
    <property type="match status" value="1"/>
</dbReference>
<dbReference type="InterPro" id="IPR000223">
    <property type="entry name" value="Pept_S26A_signal_pept_1"/>
</dbReference>